<keyword evidence="10" id="KW-1015">Disulfide bond</keyword>
<feature type="compositionally biased region" description="Basic and acidic residues" evidence="12">
    <location>
        <begin position="1"/>
        <end position="12"/>
    </location>
</feature>
<comment type="cofactor">
    <cofactor evidence="1">
        <name>[4Fe-4S] cluster</name>
        <dbReference type="ChEBI" id="CHEBI:49883"/>
    </cofactor>
</comment>
<comment type="similarity">
    <text evidence="3">Belongs to the WhiB family.</text>
</comment>
<feature type="domain" description="4Fe-4S Wbl-type" evidence="13">
    <location>
        <begin position="27"/>
        <end position="84"/>
    </location>
</feature>
<evidence type="ECO:0000256" key="2">
    <source>
        <dbReference type="ARBA" id="ARBA00004496"/>
    </source>
</evidence>
<name>A0ABS5A4F7_9MYCO</name>
<dbReference type="PROSITE" id="PS51674">
    <property type="entry name" value="4FE4S_WBL"/>
    <property type="match status" value="1"/>
</dbReference>
<reference evidence="14 15" key="1">
    <citation type="submission" date="2021-03" db="EMBL/GenBank/DDBJ databases">
        <title>Sequencing the genomes of 1000 actinobacteria strains.</title>
        <authorList>
            <person name="Klenk H.-P."/>
        </authorList>
    </citation>
    <scope>NUCLEOTIDE SEQUENCE [LARGE SCALE GENOMIC DNA]</scope>
    <source>
        <strain evidence="14 15">DSM 46713</strain>
    </source>
</reference>
<proteinExistence type="inferred from homology"/>
<evidence type="ECO:0000259" key="13">
    <source>
        <dbReference type="PROSITE" id="PS51674"/>
    </source>
</evidence>
<protein>
    <submittedName>
        <fullName evidence="14">WhiB family redox-sensing transcriptional regulator</fullName>
    </submittedName>
</protein>
<keyword evidence="5" id="KW-0479">Metal-binding</keyword>
<gene>
    <name evidence="14" type="ORF">JOF57_006254</name>
</gene>
<dbReference type="PANTHER" id="PTHR38839:SF6">
    <property type="entry name" value="TRANSCRIPTIONAL REGULATOR WHIB1"/>
    <property type="match status" value="1"/>
</dbReference>
<keyword evidence="15" id="KW-1185">Reference proteome</keyword>
<organism evidence="14 15">
    <name type="scientific">Mycolicibacterium lutetiense</name>
    <dbReference type="NCBI Taxonomy" id="1641992"/>
    <lineage>
        <taxon>Bacteria</taxon>
        <taxon>Bacillati</taxon>
        <taxon>Actinomycetota</taxon>
        <taxon>Actinomycetes</taxon>
        <taxon>Mycobacteriales</taxon>
        <taxon>Mycobacteriaceae</taxon>
        <taxon>Mycolicibacterium</taxon>
    </lineage>
</organism>
<dbReference type="Pfam" id="PF02467">
    <property type="entry name" value="Whib"/>
    <property type="match status" value="1"/>
</dbReference>
<dbReference type="PANTHER" id="PTHR38839">
    <property type="entry name" value="TRANSCRIPTIONAL REGULATOR WHID-RELATED"/>
    <property type="match status" value="1"/>
</dbReference>
<keyword evidence="6" id="KW-0408">Iron</keyword>
<dbReference type="InterPro" id="IPR034768">
    <property type="entry name" value="4FE4S_WBL"/>
</dbReference>
<keyword evidence="4" id="KW-0004">4Fe-4S</keyword>
<evidence type="ECO:0000256" key="5">
    <source>
        <dbReference type="ARBA" id="ARBA00022723"/>
    </source>
</evidence>
<evidence type="ECO:0000256" key="7">
    <source>
        <dbReference type="ARBA" id="ARBA00023014"/>
    </source>
</evidence>
<keyword evidence="7" id="KW-0411">Iron-sulfur</keyword>
<dbReference type="Proteomes" id="UP000694460">
    <property type="component" value="Unassembled WGS sequence"/>
</dbReference>
<evidence type="ECO:0000256" key="6">
    <source>
        <dbReference type="ARBA" id="ARBA00023004"/>
    </source>
</evidence>
<dbReference type="EMBL" id="JAGIOP010000003">
    <property type="protein sequence ID" value="MBP2456278.1"/>
    <property type="molecule type" value="Genomic_DNA"/>
</dbReference>
<evidence type="ECO:0000256" key="8">
    <source>
        <dbReference type="ARBA" id="ARBA00023015"/>
    </source>
</evidence>
<keyword evidence="9" id="KW-0238">DNA-binding</keyword>
<evidence type="ECO:0000256" key="9">
    <source>
        <dbReference type="ARBA" id="ARBA00023125"/>
    </source>
</evidence>
<dbReference type="InterPro" id="IPR003482">
    <property type="entry name" value="Whib"/>
</dbReference>
<evidence type="ECO:0000313" key="15">
    <source>
        <dbReference type="Proteomes" id="UP000694460"/>
    </source>
</evidence>
<keyword evidence="8" id="KW-0805">Transcription regulation</keyword>
<evidence type="ECO:0000256" key="1">
    <source>
        <dbReference type="ARBA" id="ARBA00001966"/>
    </source>
</evidence>
<dbReference type="RefSeq" id="WP_209923913.1">
    <property type="nucleotide sequence ID" value="NZ_JAGIOP010000003.1"/>
</dbReference>
<accession>A0ABS5A4F7</accession>
<evidence type="ECO:0000313" key="14">
    <source>
        <dbReference type="EMBL" id="MBP2456278.1"/>
    </source>
</evidence>
<keyword evidence="11" id="KW-0804">Transcription</keyword>
<evidence type="ECO:0000256" key="4">
    <source>
        <dbReference type="ARBA" id="ARBA00022485"/>
    </source>
</evidence>
<sequence length="147" mass="16481">METPDTRVDTHTDVQSPRECSPHEVGLCRHDDPDDWFAVHKVHIAQKVRICFNCPAQTQCARNALDFGATDGIWAGVYLPGRQFEPQRLIEARDRLGIVAAQEFTAQEHQRRMGFAISIDALAASMPSRNPLTPDVQHSTNQVKYSA</sequence>
<comment type="subcellular location">
    <subcellularLocation>
        <location evidence="2">Cytoplasm</location>
    </subcellularLocation>
</comment>
<evidence type="ECO:0000256" key="3">
    <source>
        <dbReference type="ARBA" id="ARBA00006597"/>
    </source>
</evidence>
<comment type="caution">
    <text evidence="14">The sequence shown here is derived from an EMBL/GenBank/DDBJ whole genome shotgun (WGS) entry which is preliminary data.</text>
</comment>
<feature type="region of interest" description="Disordered" evidence="12">
    <location>
        <begin position="1"/>
        <end position="23"/>
    </location>
</feature>
<evidence type="ECO:0000256" key="12">
    <source>
        <dbReference type="SAM" id="MobiDB-lite"/>
    </source>
</evidence>
<evidence type="ECO:0000256" key="10">
    <source>
        <dbReference type="ARBA" id="ARBA00023157"/>
    </source>
</evidence>
<evidence type="ECO:0000256" key="11">
    <source>
        <dbReference type="ARBA" id="ARBA00023163"/>
    </source>
</evidence>